<dbReference type="InterPro" id="IPR019170">
    <property type="entry name" value="Meckelin"/>
</dbReference>
<evidence type="ECO:0000313" key="2">
    <source>
        <dbReference type="EMBL" id="KAK9392655.1"/>
    </source>
</evidence>
<dbReference type="Proteomes" id="UP001474421">
    <property type="component" value="Unassembled WGS sequence"/>
</dbReference>
<comment type="caution">
    <text evidence="2">The sequence shown here is derived from an EMBL/GenBank/DDBJ whole genome shotgun (WGS) entry which is preliminary data.</text>
</comment>
<accession>A0AAW1AS57</accession>
<organism evidence="2 3">
    <name type="scientific">Crotalus adamanteus</name>
    <name type="common">Eastern diamondback rattlesnake</name>
    <dbReference type="NCBI Taxonomy" id="8729"/>
    <lineage>
        <taxon>Eukaryota</taxon>
        <taxon>Metazoa</taxon>
        <taxon>Chordata</taxon>
        <taxon>Craniata</taxon>
        <taxon>Vertebrata</taxon>
        <taxon>Euteleostomi</taxon>
        <taxon>Lepidosauria</taxon>
        <taxon>Squamata</taxon>
        <taxon>Bifurcata</taxon>
        <taxon>Unidentata</taxon>
        <taxon>Episquamata</taxon>
        <taxon>Toxicofera</taxon>
        <taxon>Serpentes</taxon>
        <taxon>Colubroidea</taxon>
        <taxon>Viperidae</taxon>
        <taxon>Crotalinae</taxon>
        <taxon>Crotalus</taxon>
    </lineage>
</organism>
<protein>
    <submittedName>
        <fullName evidence="2">Meckelin-like</fullName>
    </submittedName>
</protein>
<feature type="transmembrane region" description="Helical" evidence="1">
    <location>
        <begin position="427"/>
        <end position="454"/>
    </location>
</feature>
<keyword evidence="1" id="KW-0472">Membrane</keyword>
<keyword evidence="1" id="KW-1133">Transmembrane helix</keyword>
<dbReference type="EMBL" id="JAOTOJ010000015">
    <property type="protein sequence ID" value="KAK9392655.1"/>
    <property type="molecule type" value="Genomic_DNA"/>
</dbReference>
<reference evidence="2 3" key="1">
    <citation type="journal article" date="2024" name="Proc. Natl. Acad. Sci. U.S.A.">
        <title>The genetic regulatory architecture and epigenomic basis for age-related changes in rattlesnake venom.</title>
        <authorList>
            <person name="Hogan M.P."/>
            <person name="Holding M.L."/>
            <person name="Nystrom G.S."/>
            <person name="Colston T.J."/>
            <person name="Bartlett D.A."/>
            <person name="Mason A.J."/>
            <person name="Ellsworth S.A."/>
            <person name="Rautsaw R.M."/>
            <person name="Lawrence K.C."/>
            <person name="Strickland J.L."/>
            <person name="He B."/>
            <person name="Fraser P."/>
            <person name="Margres M.J."/>
            <person name="Gilbert D.M."/>
            <person name="Gibbs H.L."/>
            <person name="Parkinson C.L."/>
            <person name="Rokyta D.R."/>
        </authorList>
    </citation>
    <scope>NUCLEOTIDE SEQUENCE [LARGE SCALE GENOMIC DNA]</scope>
    <source>
        <strain evidence="2">DRR0105</strain>
    </source>
</reference>
<dbReference type="AlphaFoldDB" id="A0AAW1AS57"/>
<feature type="transmembrane region" description="Helical" evidence="1">
    <location>
        <begin position="466"/>
        <end position="489"/>
    </location>
</feature>
<gene>
    <name evidence="2" type="ORF">NXF25_016744</name>
</gene>
<dbReference type="GO" id="GO:0060271">
    <property type="term" value="P:cilium assembly"/>
    <property type="evidence" value="ECO:0007669"/>
    <property type="project" value="InterPro"/>
</dbReference>
<dbReference type="PANTHER" id="PTHR21274">
    <property type="entry name" value="MECKELIN"/>
    <property type="match status" value="1"/>
</dbReference>
<keyword evidence="3" id="KW-1185">Reference proteome</keyword>
<dbReference type="Pfam" id="PF09773">
    <property type="entry name" value="Meckelin"/>
    <property type="match status" value="1"/>
</dbReference>
<evidence type="ECO:0000313" key="3">
    <source>
        <dbReference type="Proteomes" id="UP001474421"/>
    </source>
</evidence>
<sequence>MERRGRWRQKAVKLISGTILRLQMGFKIPLPQTLQYSCMIAIKLCRAVLSSPPLQCPTLGLRNGPAASSLPEKCGAHQFFNLETGQCSSCAPELIPSPEGLGCACKPGSKESSGEPHRLPCPGCSNVPPGTLWESEFLDGSFLACENTCNATACQMLTNMVILKAFSLQTRPYDLYTKVKSQDLPKVWYGSNTGPFPSVAFGKHLKIDFKLIQYDVWGKFLGWQDVKGATLQLCPNSQKVLDAAFLLGTTYSQSCTLEVSALLQRTPEPIFYEMFLQFEDEKGNTQLWPIPISSPTMVTNNQAPLLTQALRRFFLVDGLSSRKGNLSNAPESVTLAKDLILSVHLPTTVPGEDPPFFLTVRYATYPLAGAARVSFSVSYIQRPGSAQLATDIAFGVLGFLAVLYALLETSSWARRSRLQNIGFTTILKFFACLVGSLANVFFMVTLGIGIYWLIAFKGQQFSTVEITLPAAGSQAETNFIIYALCALILKSLDLLHLLITQLTVSIFLIDWEKPKEKPTMKGGPASSVSAWRTFLIANEWNEIQTHRKVHPSLQLFAVLLVLEVVGLKNLASRDLNVSLQPEPNTYQAPWSPILRFGIAASVWLVVAIVQMLVSVGLYQRFVEDKIHQFIDLCSLSNVSVFILTHRCYGFYIHGRSVHGHADVSLDTMLSYLRKEEDNLCPLRGLEANSEVQTFEVLLTDRTRTFYDRILLSLMEHQRGLRSRPDLHELRLKGYHALNWFLVSFLEHRYKEMDYIVKDKFFSERVMDLEFQELGDLSILYNDDGALFSRTLFYGHELLLLLFETLLFCAVDLGAQNFVLSAVVTFAVQKLVQVARDTLGRRNLAEKTLVEKQFLI</sequence>
<keyword evidence="1" id="KW-0812">Transmembrane</keyword>
<feature type="transmembrane region" description="Helical" evidence="1">
    <location>
        <begin position="388"/>
        <end position="407"/>
    </location>
</feature>
<evidence type="ECO:0000256" key="1">
    <source>
        <dbReference type="SAM" id="Phobius"/>
    </source>
</evidence>
<feature type="transmembrane region" description="Helical" evidence="1">
    <location>
        <begin position="592"/>
        <end position="618"/>
    </location>
</feature>
<name>A0AAW1AS57_CROAD</name>
<dbReference type="PANTHER" id="PTHR21274:SF1">
    <property type="entry name" value="TRANSMEMBRANE PROTEIN 67"/>
    <property type="match status" value="1"/>
</dbReference>
<proteinExistence type="predicted"/>
<dbReference type="GO" id="GO:0036038">
    <property type="term" value="C:MKS complex"/>
    <property type="evidence" value="ECO:0007669"/>
    <property type="project" value="InterPro"/>
</dbReference>